<accession>A0ABQ9Y6X5</accession>
<sequence length="303" mass="33832">MIPVPSSNQLGISEQQIHPQNTLVSDCLSQFKHGDEQSKLKVVHQLTSGSHFVERKCDLVWVVGRVLLHFILPMLRKALRLLLSFSYHQFHSLFDPQFDRVQGPLSGLVLTIVSFDGGHENRVVSTLLPPLLTLNPKESITKGTTRAIGLLCSGSLSAVDVDGVLNSGIVEGLCSQLSASFSEGRIGTGMEILKSMDRLCTGLQSFVQKQESSHEKGQNERQSPEKQQHQEIDKQSPFSLHNRCLTALDEIEWTLRSMIAVLRQQNRKEGKQNQMERREVEKEIGGMLIRHFPSSFVGLGEKG</sequence>
<name>A0ABQ9Y6X5_9EUKA</name>
<comment type="caution">
    <text evidence="2">The sequence shown here is derived from an EMBL/GenBank/DDBJ whole genome shotgun (WGS) entry which is preliminary data.</text>
</comment>
<dbReference type="EMBL" id="JARBJD010000029">
    <property type="protein sequence ID" value="KAK2959507.1"/>
    <property type="molecule type" value="Genomic_DNA"/>
</dbReference>
<organism evidence="2 3">
    <name type="scientific">Blattamonas nauphoetae</name>
    <dbReference type="NCBI Taxonomy" id="2049346"/>
    <lineage>
        <taxon>Eukaryota</taxon>
        <taxon>Metamonada</taxon>
        <taxon>Preaxostyla</taxon>
        <taxon>Oxymonadida</taxon>
        <taxon>Blattamonas</taxon>
    </lineage>
</organism>
<keyword evidence="3" id="KW-1185">Reference proteome</keyword>
<evidence type="ECO:0000313" key="3">
    <source>
        <dbReference type="Proteomes" id="UP001281761"/>
    </source>
</evidence>
<protein>
    <submittedName>
        <fullName evidence="2">Uncharacterized protein</fullName>
    </submittedName>
</protein>
<evidence type="ECO:0000256" key="1">
    <source>
        <dbReference type="SAM" id="MobiDB-lite"/>
    </source>
</evidence>
<proteinExistence type="predicted"/>
<feature type="compositionally biased region" description="Basic and acidic residues" evidence="1">
    <location>
        <begin position="211"/>
        <end position="234"/>
    </location>
</feature>
<evidence type="ECO:0000313" key="2">
    <source>
        <dbReference type="EMBL" id="KAK2959507.1"/>
    </source>
</evidence>
<gene>
    <name evidence="2" type="ORF">BLNAU_5556</name>
</gene>
<feature type="region of interest" description="Disordered" evidence="1">
    <location>
        <begin position="210"/>
        <end position="235"/>
    </location>
</feature>
<dbReference type="Proteomes" id="UP001281761">
    <property type="component" value="Unassembled WGS sequence"/>
</dbReference>
<reference evidence="2 3" key="1">
    <citation type="journal article" date="2022" name="bioRxiv">
        <title>Genomics of Preaxostyla Flagellates Illuminates Evolutionary Transitions and the Path Towards Mitochondrial Loss.</title>
        <authorList>
            <person name="Novak L.V.F."/>
            <person name="Treitli S.C."/>
            <person name="Pyrih J."/>
            <person name="Halakuc P."/>
            <person name="Pipaliya S.V."/>
            <person name="Vacek V."/>
            <person name="Brzon O."/>
            <person name="Soukal P."/>
            <person name="Eme L."/>
            <person name="Dacks J.B."/>
            <person name="Karnkowska A."/>
            <person name="Elias M."/>
            <person name="Hampl V."/>
        </authorList>
    </citation>
    <scope>NUCLEOTIDE SEQUENCE [LARGE SCALE GENOMIC DNA]</scope>
    <source>
        <strain evidence="2">NAU3</strain>
        <tissue evidence="2">Gut</tissue>
    </source>
</reference>